<name>U4LNN0_PYROM</name>
<keyword evidence="2" id="KW-1185">Reference proteome</keyword>
<evidence type="ECO:0000313" key="1">
    <source>
        <dbReference type="EMBL" id="CCX16179.1"/>
    </source>
</evidence>
<proteinExistence type="predicted"/>
<dbReference type="EMBL" id="HF936318">
    <property type="protein sequence ID" value="CCX16179.1"/>
    <property type="molecule type" value="Genomic_DNA"/>
</dbReference>
<reference evidence="1 2" key="1">
    <citation type="journal article" date="2013" name="PLoS Genet.">
        <title>The genome and development-dependent transcriptomes of Pyronema confluens: a window into fungal evolution.</title>
        <authorList>
            <person name="Traeger S."/>
            <person name="Altegoer F."/>
            <person name="Freitag M."/>
            <person name="Gabaldon T."/>
            <person name="Kempken F."/>
            <person name="Kumar A."/>
            <person name="Marcet-Houben M."/>
            <person name="Poggeler S."/>
            <person name="Stajich J.E."/>
            <person name="Nowrousian M."/>
        </authorList>
    </citation>
    <scope>NUCLEOTIDE SEQUENCE [LARGE SCALE GENOMIC DNA]</scope>
    <source>
        <strain evidence="2">CBS 100304</strain>
        <tissue evidence="1">Vegetative mycelium</tissue>
    </source>
</reference>
<sequence length="113" mass="12795">MVHSDNAANSRRQASSETASLSLQWSPVPHLSSGSSFIGSFLGDQFLHNSPLLHHSCHFTVFTSPGNELTRPSRSRECCEWFATSRQRHDGITKHILDFKFDFLEIYLSLDKT</sequence>
<evidence type="ECO:0000313" key="2">
    <source>
        <dbReference type="Proteomes" id="UP000018144"/>
    </source>
</evidence>
<gene>
    <name evidence="1" type="ORF">PCON_02710</name>
</gene>
<dbReference type="Proteomes" id="UP000018144">
    <property type="component" value="Unassembled WGS sequence"/>
</dbReference>
<accession>U4LNN0</accession>
<protein>
    <submittedName>
        <fullName evidence="1">Uncharacterized protein</fullName>
    </submittedName>
</protein>
<organism evidence="1 2">
    <name type="scientific">Pyronema omphalodes (strain CBS 100304)</name>
    <name type="common">Pyronema confluens</name>
    <dbReference type="NCBI Taxonomy" id="1076935"/>
    <lineage>
        <taxon>Eukaryota</taxon>
        <taxon>Fungi</taxon>
        <taxon>Dikarya</taxon>
        <taxon>Ascomycota</taxon>
        <taxon>Pezizomycotina</taxon>
        <taxon>Pezizomycetes</taxon>
        <taxon>Pezizales</taxon>
        <taxon>Pyronemataceae</taxon>
        <taxon>Pyronema</taxon>
    </lineage>
</organism>
<dbReference type="AlphaFoldDB" id="U4LNN0"/>